<name>A0A3A4K888_9NOCA</name>
<dbReference type="SUPFAM" id="SSF52799">
    <property type="entry name" value="(Phosphotyrosine protein) phosphatases II"/>
    <property type="match status" value="1"/>
</dbReference>
<dbReference type="PROSITE" id="PS50056">
    <property type="entry name" value="TYR_PHOSPHATASE_2"/>
    <property type="match status" value="1"/>
</dbReference>
<keyword evidence="1" id="KW-0378">Hydrolase</keyword>
<comment type="caution">
    <text evidence="3">The sequence shown here is derived from an EMBL/GenBank/DDBJ whole genome shotgun (WGS) entry which is preliminary data.</text>
</comment>
<proteinExistence type="predicted"/>
<dbReference type="InterPro" id="IPR057023">
    <property type="entry name" value="PTP-SAK"/>
</dbReference>
<reference evidence="3 4" key="1">
    <citation type="submission" date="2018-09" db="EMBL/GenBank/DDBJ databases">
        <title>YIM PH21274 draft genome.</title>
        <authorList>
            <person name="Miao C."/>
        </authorList>
    </citation>
    <scope>NUCLEOTIDE SEQUENCE [LARGE SCALE GENOMIC DNA]</scope>
    <source>
        <strain evidence="3 4">YIM PH 21724</strain>
    </source>
</reference>
<gene>
    <name evidence="3" type="ORF">D5S18_32860</name>
</gene>
<protein>
    <submittedName>
        <fullName evidence="3">Tyrosine protein phosphatase</fullName>
    </submittedName>
</protein>
<feature type="domain" description="Tyrosine specific protein phosphatases" evidence="2">
    <location>
        <begin position="85"/>
        <end position="152"/>
    </location>
</feature>
<evidence type="ECO:0000259" key="2">
    <source>
        <dbReference type="PROSITE" id="PS50056"/>
    </source>
</evidence>
<dbReference type="Gene3D" id="3.90.190.10">
    <property type="entry name" value="Protein tyrosine phosphatase superfamily"/>
    <property type="match status" value="1"/>
</dbReference>
<dbReference type="AlphaFoldDB" id="A0A3A4K888"/>
<organism evidence="3 4">
    <name type="scientific">Nocardia panacis</name>
    <dbReference type="NCBI Taxonomy" id="2340916"/>
    <lineage>
        <taxon>Bacteria</taxon>
        <taxon>Bacillati</taxon>
        <taxon>Actinomycetota</taxon>
        <taxon>Actinomycetes</taxon>
        <taxon>Mycobacteriales</taxon>
        <taxon>Nocardiaceae</taxon>
        <taxon>Nocardia</taxon>
    </lineage>
</organism>
<dbReference type="EMBL" id="QZFU01000055">
    <property type="protein sequence ID" value="RJO68454.1"/>
    <property type="molecule type" value="Genomic_DNA"/>
</dbReference>
<dbReference type="Proteomes" id="UP000266677">
    <property type="component" value="Unassembled WGS sequence"/>
</dbReference>
<sequence>MHPNFYTVDHEGPGRLSIMAKPRGGDWLEDEMTALKESGVDHLVCALTATELYECDLEAEERTAREAGLRFVSIPIVDRGVPDLAGVLPTLQYLAAELNAGAHVLTHCRFGIGRASLLAAALLVINGSDPDTTWHRLEQARGLTVPDTSEQREWIDKLPQRAALLNRFATS</sequence>
<dbReference type="InterPro" id="IPR029021">
    <property type="entry name" value="Prot-tyrosine_phosphatase-like"/>
</dbReference>
<accession>A0A3A4K888</accession>
<evidence type="ECO:0000313" key="4">
    <source>
        <dbReference type="Proteomes" id="UP000266677"/>
    </source>
</evidence>
<keyword evidence="4" id="KW-1185">Reference proteome</keyword>
<dbReference type="GO" id="GO:0016791">
    <property type="term" value="F:phosphatase activity"/>
    <property type="evidence" value="ECO:0007669"/>
    <property type="project" value="UniProtKB-ARBA"/>
</dbReference>
<evidence type="ECO:0000256" key="1">
    <source>
        <dbReference type="ARBA" id="ARBA00022801"/>
    </source>
</evidence>
<dbReference type="Pfam" id="PF22784">
    <property type="entry name" value="PTP-SAK"/>
    <property type="match status" value="1"/>
</dbReference>
<evidence type="ECO:0000313" key="3">
    <source>
        <dbReference type="EMBL" id="RJO68454.1"/>
    </source>
</evidence>
<dbReference type="OrthoDB" id="9806482at2"/>
<dbReference type="InterPro" id="IPR000387">
    <property type="entry name" value="Tyr_Pase_dom"/>
</dbReference>